<dbReference type="InterPro" id="IPR052623">
    <property type="entry name" value="DAAF5"/>
</dbReference>
<keyword evidence="3" id="KW-0677">Repeat</keyword>
<dbReference type="GO" id="GO:0003341">
    <property type="term" value="P:cilium movement"/>
    <property type="evidence" value="ECO:0007669"/>
    <property type="project" value="Ensembl"/>
</dbReference>
<dbReference type="SUPFAM" id="SSF48371">
    <property type="entry name" value="ARM repeat"/>
    <property type="match status" value="1"/>
</dbReference>
<dbReference type="GO" id="GO:0036158">
    <property type="term" value="P:outer dynein arm assembly"/>
    <property type="evidence" value="ECO:0007669"/>
    <property type="project" value="Ensembl"/>
</dbReference>
<keyword evidence="4" id="KW-0970">Cilium biogenesis/degradation</keyword>
<evidence type="ECO:0000256" key="5">
    <source>
        <dbReference type="ARBA" id="ARBA00022990"/>
    </source>
</evidence>
<dbReference type="PANTHER" id="PTHR16216">
    <property type="entry name" value="DYNEIN ASSEMBLY FACTOR 5, AXONEMAL"/>
    <property type="match status" value="1"/>
</dbReference>
<dbReference type="GeneTree" id="ENSGT00390000005666"/>
<evidence type="ECO:0000256" key="7">
    <source>
        <dbReference type="ARBA" id="ARBA00061384"/>
    </source>
</evidence>
<dbReference type="Ensembl" id="ENSCWAT00000023919.1">
    <property type="protein sequence ID" value="ENSCWAP00000022049.1"/>
    <property type="gene ID" value="ENSCWAG00000016776.1"/>
</dbReference>
<evidence type="ECO:0000256" key="9">
    <source>
        <dbReference type="ARBA" id="ARBA00073725"/>
    </source>
</evidence>
<dbReference type="GO" id="GO:0045505">
    <property type="term" value="F:dynein intermediate chain binding"/>
    <property type="evidence" value="ECO:0007669"/>
    <property type="project" value="Ensembl"/>
</dbReference>
<proteinExistence type="inferred from homology"/>
<dbReference type="InterPro" id="IPR021133">
    <property type="entry name" value="HEAT_type_2"/>
</dbReference>
<dbReference type="Proteomes" id="UP000694540">
    <property type="component" value="Unplaced"/>
</dbReference>
<evidence type="ECO:0000256" key="8">
    <source>
        <dbReference type="ARBA" id="ARBA00063859"/>
    </source>
</evidence>
<evidence type="ECO:0000256" key="6">
    <source>
        <dbReference type="ARBA" id="ARBA00055740"/>
    </source>
</evidence>
<dbReference type="InterPro" id="IPR057978">
    <property type="entry name" value="TPR_DAAF5"/>
</dbReference>
<reference evidence="14" key="1">
    <citation type="submission" date="2025-08" db="UniProtKB">
        <authorList>
            <consortium name="Ensembl"/>
        </authorList>
    </citation>
    <scope>IDENTIFICATION</scope>
</reference>
<protein>
    <recommendedName>
        <fullName evidence="9">Dynein axonemal assembly factor 5</fullName>
    </recommendedName>
    <alternativeName>
        <fullName evidence="10">HEAT repeat-containing protein 2</fullName>
    </alternativeName>
</protein>
<feature type="repeat" description="HEAT" evidence="11">
    <location>
        <begin position="748"/>
        <end position="785"/>
    </location>
</feature>
<gene>
    <name evidence="14" type="primary">DNAAF5</name>
</gene>
<feature type="domain" description="Dynein axonemal assembly factor 5 HEAT-repeat" evidence="12">
    <location>
        <begin position="341"/>
        <end position="533"/>
    </location>
</feature>
<keyword evidence="2" id="KW-0963">Cytoplasm</keyword>
<dbReference type="InterPro" id="IPR011989">
    <property type="entry name" value="ARM-like"/>
</dbReference>
<keyword evidence="5" id="KW-0007">Acetylation</keyword>
<evidence type="ECO:0000259" key="12">
    <source>
        <dbReference type="Pfam" id="PF24573"/>
    </source>
</evidence>
<accession>A0A8C3X0D4</accession>
<dbReference type="Pfam" id="PF25757">
    <property type="entry name" value="TPR_DNAAF5"/>
    <property type="match status" value="1"/>
</dbReference>
<dbReference type="PROSITE" id="PS50077">
    <property type="entry name" value="HEAT_REPEAT"/>
    <property type="match status" value="1"/>
</dbReference>
<evidence type="ECO:0000256" key="10">
    <source>
        <dbReference type="ARBA" id="ARBA00078800"/>
    </source>
</evidence>
<dbReference type="GO" id="GO:0005829">
    <property type="term" value="C:cytosol"/>
    <property type="evidence" value="ECO:0007669"/>
    <property type="project" value="Ensembl"/>
</dbReference>
<dbReference type="PANTHER" id="PTHR16216:SF2">
    <property type="entry name" value="DYNEIN AXONEMAL ASSEMBLY FACTOR 5"/>
    <property type="match status" value="1"/>
</dbReference>
<sequence length="859" mass="92883">MATLLAAEAAAPRVPAEAAETAEAAELSRALSRLLPGLEADSKLGRRRALEALQRALEAVRPEAPDADPAAFQGPWARLLLPRLLRCLADPAEGCRALAVHLLDLGLRRAARPCDALPRLLPALAARLACPEPARRPPPEPCEELRLALVQLLGLAVRLSGAALAPHLDDAVRVLRCTLLDPFAAVRRESCECAAGLARATPDHFHMQSESLIGPLMQTISHQHWKVRVAVIEATGAVIQFGSGKSVDDVLPHFAQRLFDDVPQVRRAVARAVGGWLLGLRDRYSFLHKLIPLLLSGLGDDMPDIAQEATSLWEKVGLQWQTENEEDLKDKLDFAGPPPAHHPSPGSRPGLGCRELVCRNLSKILPAICHDISDWVAGTRVKAAQLLAVLLLHAEDHATQHLEPVLRTLLHACADEEGAVVRSCISCAELVGTFVSPEVFLKLILSSLRKSPSASGLLVLASVIRGCPREALGPHVKVIATELAQAHICQGSDNPVYGEHLLLCVQAVVAGGQEHCRGAALPLLKALVTIMALWGATGLGDKVQDTLAALAAAEGVDDSQDLYREHLGALLEWLAASHHSWTIHSVEVLQFDVVVTHSGPALGEALPQLVPILGSCFQPARDPPLRLKLFSTLTRVLLRAKETLDSQGQLHGYLDAVVRDVLVPSLQWHAGRTAAAIRTAAVSCLWALVGSGAVSDKQTQGLRDALMPQVLAALEEDSQTARLLSCRIVDVFLQPSDAAIEPDGLIRIYPELLKRLDDVSNEVRLAATSTLVTWLERVRDEAGKDCYRSSVQHLYRELLVYLDDPESAVQDAVLEALKAGSVLFPDVLLRETEAVLHRHRSPARCQQLLQHLQALLPAQ</sequence>
<evidence type="ECO:0000256" key="11">
    <source>
        <dbReference type="PROSITE-ProRule" id="PRU00103"/>
    </source>
</evidence>
<feature type="domain" description="Dynein axonemal assembly factor 5 TPR repeats" evidence="13">
    <location>
        <begin position="38"/>
        <end position="331"/>
    </location>
</feature>
<dbReference type="Pfam" id="PF24573">
    <property type="entry name" value="HEAT_DAAF5"/>
    <property type="match status" value="1"/>
</dbReference>
<evidence type="ECO:0000256" key="4">
    <source>
        <dbReference type="ARBA" id="ARBA00022794"/>
    </source>
</evidence>
<dbReference type="FunFam" id="1.25.10.10:FF:001468">
    <property type="entry name" value="Dynein, axonemal, assembly factor 5"/>
    <property type="match status" value="1"/>
</dbReference>
<dbReference type="FunFam" id="1.25.10.10:FF:000547">
    <property type="entry name" value="Dynein assembly factor 5, axonemal"/>
    <property type="match status" value="1"/>
</dbReference>
<dbReference type="GO" id="GO:0036159">
    <property type="term" value="P:inner dynein arm assembly"/>
    <property type="evidence" value="ECO:0007669"/>
    <property type="project" value="Ensembl"/>
</dbReference>
<dbReference type="Gene3D" id="1.25.10.10">
    <property type="entry name" value="Leucine-rich Repeat Variant"/>
    <property type="match status" value="3"/>
</dbReference>
<evidence type="ECO:0000256" key="3">
    <source>
        <dbReference type="ARBA" id="ARBA00022737"/>
    </source>
</evidence>
<evidence type="ECO:0000256" key="2">
    <source>
        <dbReference type="ARBA" id="ARBA00022490"/>
    </source>
</evidence>
<organism evidence="14 15">
    <name type="scientific">Catagonus wagneri</name>
    <name type="common">Chacoan peccary</name>
    <dbReference type="NCBI Taxonomy" id="51154"/>
    <lineage>
        <taxon>Eukaryota</taxon>
        <taxon>Metazoa</taxon>
        <taxon>Chordata</taxon>
        <taxon>Craniata</taxon>
        <taxon>Vertebrata</taxon>
        <taxon>Euteleostomi</taxon>
        <taxon>Mammalia</taxon>
        <taxon>Eutheria</taxon>
        <taxon>Laurasiatheria</taxon>
        <taxon>Artiodactyla</taxon>
        <taxon>Suina</taxon>
        <taxon>Tayassuidae</taxon>
        <taxon>Catagonus</taxon>
    </lineage>
</organism>
<dbReference type="GO" id="GO:0072686">
    <property type="term" value="C:mitotic spindle"/>
    <property type="evidence" value="ECO:0007669"/>
    <property type="project" value="Ensembl"/>
</dbReference>
<evidence type="ECO:0000256" key="1">
    <source>
        <dbReference type="ARBA" id="ARBA00004496"/>
    </source>
</evidence>
<comment type="subunit">
    <text evidence="8">Interacts with DNAI2; probably involved in outer arm dynein assembly.</text>
</comment>
<reference evidence="14" key="2">
    <citation type="submission" date="2025-09" db="UniProtKB">
        <authorList>
            <consortium name="Ensembl"/>
        </authorList>
    </citation>
    <scope>IDENTIFICATION</scope>
</reference>
<name>A0A8C3X0D4_9CETA</name>
<evidence type="ECO:0000313" key="15">
    <source>
        <dbReference type="Proteomes" id="UP000694540"/>
    </source>
</evidence>
<dbReference type="InterPro" id="IPR016024">
    <property type="entry name" value="ARM-type_fold"/>
</dbReference>
<evidence type="ECO:0000259" key="13">
    <source>
        <dbReference type="Pfam" id="PF25757"/>
    </source>
</evidence>
<evidence type="ECO:0000313" key="14">
    <source>
        <dbReference type="Ensembl" id="ENSCWAP00000022049.1"/>
    </source>
</evidence>
<dbReference type="GO" id="GO:0005730">
    <property type="term" value="C:nucleolus"/>
    <property type="evidence" value="ECO:0007669"/>
    <property type="project" value="Ensembl"/>
</dbReference>
<comment type="similarity">
    <text evidence="7">Belongs to the DNAAF5 family.</text>
</comment>
<comment type="function">
    <text evidence="6">Cytoplasmic protein involved in the delivery of the dynein machinery to the motile cilium. It is required for the assembly of the axonemal dynein inner and outer arms, two structures attached to the peripheral outer doublet A microtubule of the axoneme, that play a crucial role in cilium motility.</text>
</comment>
<dbReference type="InterPro" id="IPR056497">
    <property type="entry name" value="HEAT_DAAF5"/>
</dbReference>
<comment type="subcellular location">
    <subcellularLocation>
        <location evidence="1">Cytoplasm</location>
    </subcellularLocation>
</comment>
<dbReference type="AlphaFoldDB" id="A0A8C3X0D4"/>
<keyword evidence="15" id="KW-1185">Reference proteome</keyword>